<proteinExistence type="inferred from homology"/>
<feature type="domain" description="FAD-dependent urate hydroxylase HpyO/Asp monooxygenase CreE-like FAD/NAD(P)-binding" evidence="10">
    <location>
        <begin position="364"/>
        <end position="539"/>
    </location>
</feature>
<keyword evidence="4" id="KW-0285">Flavoprotein</keyword>
<dbReference type="InterPro" id="IPR004136">
    <property type="entry name" value="NMO"/>
</dbReference>
<evidence type="ECO:0000256" key="8">
    <source>
        <dbReference type="ARBA" id="ARBA00031155"/>
    </source>
</evidence>
<protein>
    <recommendedName>
        <fullName evidence="8">Propionate 3-nitronate monooxygenase</fullName>
    </recommendedName>
</protein>
<sequence>MTEEEREVPLARPLVLAPMAGGPSTPALAAAVAEAGCLPFLAAGYLPPAQLRQDIDELERRISAPFGVNLFTPDPGGRVGDPVAYRRYRQQVLQVSDAEESLLPREPVWSDDAFAEKLEVALHSTARFISFTFGHPSQEVIKRVHAMGKQVVLYATSRPGIETIAASHADVIGIQGPNAGGHRATVAGADDNSSEPLIPLVQHALAVSKKPIFAGGGVANASDVLALLRAGAAAVQVGTLFLDANEAGTKETHRRALRELTDRTSVVTRAFTGRPARAISNRFTECLSGYAPEMYPQLHFLTSAVRKQANEHGDAENLNLWAGTGFTHVAAEPAARIAESLLPYTPTIADPIARDADARGHRVAVVGAGPRGLAVVERLVSLAATTGNKIDIDWYDDTSFGAGRVWSPYQTTALLMNTVSSQLSAFPDSSTGFGDNYVQGPAFYDWLQTPEADEWLAHDPVLLAERMNVEPNTYTSRALYGAYLTWAAERIIGAAGTNVRVRCISCRVTSLEIEGDARALTTSDGTSRNYDCVVLALGHLPARPTSREHRRLATADGANFLYVPTGDATVQTAAKLASKQNVLLLGLGPTFFDYLELLTTALGGRYVRTDEGLDYEPSGREPNLYVSSRRGVPYHARGVNEKAPEERWEPKFLTLAYAEQLRRQRKTRPVSFGRDVWPAVVREVELAYTLAQSNEHSAGLRPEDIYAALTAGPEAHRRLRKDAGLPTSGFPWENVLEPRISTDDVESIAQFQQRAIVYLERDISEARRGNKRGAFKSALDVLRDIRNEVRQAVQEGTITDWSFREELSSFYTPFNSFVSIGPPLYRVEQLAAAMRAGTVTLLPPDPFLSPDADMRTVTVTGRYFPSEPISVDGVVEARQSRVDASGTADPLLRHLLDSSIAAVHRFDDDRSSSGAVSVSPHDFRVLDPEGVPDDRILLYGVPSEGINWGTAATIRPFVNSVILQDADTIVRRVLSRLANTQTDI</sequence>
<evidence type="ECO:0000313" key="12">
    <source>
        <dbReference type="Proteomes" id="UP001501791"/>
    </source>
</evidence>
<dbReference type="SUPFAM" id="SSF51412">
    <property type="entry name" value="Inosine monophosphate dehydrogenase (IMPDH)"/>
    <property type="match status" value="1"/>
</dbReference>
<gene>
    <name evidence="11" type="ORF">GCM10009691_05150</name>
</gene>
<dbReference type="InterPro" id="IPR038732">
    <property type="entry name" value="HpyO/CreE_NAD-binding"/>
</dbReference>
<dbReference type="PANTHER" id="PTHR42747">
    <property type="entry name" value="NITRONATE MONOOXYGENASE-RELATED"/>
    <property type="match status" value="1"/>
</dbReference>
<dbReference type="Gene3D" id="3.20.20.70">
    <property type="entry name" value="Aldolase class I"/>
    <property type="match status" value="1"/>
</dbReference>
<evidence type="ECO:0000256" key="2">
    <source>
        <dbReference type="ARBA" id="ARBA00009881"/>
    </source>
</evidence>
<organism evidence="11 12">
    <name type="scientific">Brevibacterium picturae</name>
    <dbReference type="NCBI Taxonomy" id="260553"/>
    <lineage>
        <taxon>Bacteria</taxon>
        <taxon>Bacillati</taxon>
        <taxon>Actinomycetota</taxon>
        <taxon>Actinomycetes</taxon>
        <taxon>Micrococcales</taxon>
        <taxon>Brevibacteriaceae</taxon>
        <taxon>Brevibacterium</taxon>
    </lineage>
</organism>
<accession>A0ABN2B5A8</accession>
<dbReference type="Pfam" id="PF03060">
    <property type="entry name" value="NMO"/>
    <property type="match status" value="1"/>
</dbReference>
<evidence type="ECO:0000256" key="4">
    <source>
        <dbReference type="ARBA" id="ARBA00022630"/>
    </source>
</evidence>
<keyword evidence="3" id="KW-0216">Detoxification</keyword>
<evidence type="ECO:0000256" key="5">
    <source>
        <dbReference type="ARBA" id="ARBA00022643"/>
    </source>
</evidence>
<keyword evidence="7" id="KW-0503">Monooxygenase</keyword>
<dbReference type="CDD" id="cd04730">
    <property type="entry name" value="NPD_like"/>
    <property type="match status" value="1"/>
</dbReference>
<dbReference type="Proteomes" id="UP001501791">
    <property type="component" value="Unassembled WGS sequence"/>
</dbReference>
<dbReference type="SUPFAM" id="SSF51905">
    <property type="entry name" value="FAD/NAD(P)-binding domain"/>
    <property type="match status" value="1"/>
</dbReference>
<comment type="similarity">
    <text evidence="2">Belongs to the nitronate monooxygenase family. NMO class I subfamily.</text>
</comment>
<keyword evidence="5" id="KW-0288">FMN</keyword>
<evidence type="ECO:0000313" key="11">
    <source>
        <dbReference type="EMBL" id="GAA1532367.1"/>
    </source>
</evidence>
<evidence type="ECO:0000256" key="6">
    <source>
        <dbReference type="ARBA" id="ARBA00023002"/>
    </source>
</evidence>
<dbReference type="Gene3D" id="3.50.50.60">
    <property type="entry name" value="FAD/NAD(P)-binding domain"/>
    <property type="match status" value="1"/>
</dbReference>
<evidence type="ECO:0000259" key="10">
    <source>
        <dbReference type="Pfam" id="PF13454"/>
    </source>
</evidence>
<dbReference type="InterPro" id="IPR013785">
    <property type="entry name" value="Aldolase_TIM"/>
</dbReference>
<keyword evidence="6" id="KW-0560">Oxidoreductase</keyword>
<dbReference type="PANTHER" id="PTHR42747:SF3">
    <property type="entry name" value="NITRONATE MONOOXYGENASE-RELATED"/>
    <property type="match status" value="1"/>
</dbReference>
<dbReference type="EMBL" id="BAAALY010000002">
    <property type="protein sequence ID" value="GAA1532367.1"/>
    <property type="molecule type" value="Genomic_DNA"/>
</dbReference>
<comment type="cofactor">
    <cofactor evidence="1">
        <name>FMN</name>
        <dbReference type="ChEBI" id="CHEBI:58210"/>
    </cofactor>
</comment>
<evidence type="ECO:0000256" key="7">
    <source>
        <dbReference type="ARBA" id="ARBA00023033"/>
    </source>
</evidence>
<comment type="caution">
    <text evidence="11">The sequence shown here is derived from an EMBL/GenBank/DDBJ whole genome shotgun (WGS) entry which is preliminary data.</text>
</comment>
<dbReference type="Pfam" id="PF13454">
    <property type="entry name" value="NAD_binding_9"/>
    <property type="match status" value="1"/>
</dbReference>
<dbReference type="RefSeq" id="WP_346035195.1">
    <property type="nucleotide sequence ID" value="NZ_BAAALY010000002.1"/>
</dbReference>
<dbReference type="InterPro" id="IPR036188">
    <property type="entry name" value="FAD/NAD-bd_sf"/>
</dbReference>
<keyword evidence="12" id="KW-1185">Reference proteome</keyword>
<reference evidence="11 12" key="1">
    <citation type="journal article" date="2019" name="Int. J. Syst. Evol. Microbiol.">
        <title>The Global Catalogue of Microorganisms (GCM) 10K type strain sequencing project: providing services to taxonomists for standard genome sequencing and annotation.</title>
        <authorList>
            <consortium name="The Broad Institute Genomics Platform"/>
            <consortium name="The Broad Institute Genome Sequencing Center for Infectious Disease"/>
            <person name="Wu L."/>
            <person name="Ma J."/>
        </authorList>
    </citation>
    <scope>NUCLEOTIDE SEQUENCE [LARGE SCALE GENOMIC DNA]</scope>
    <source>
        <strain evidence="11 12">JCM 13319</strain>
    </source>
</reference>
<evidence type="ECO:0000256" key="3">
    <source>
        <dbReference type="ARBA" id="ARBA00022575"/>
    </source>
</evidence>
<evidence type="ECO:0000256" key="1">
    <source>
        <dbReference type="ARBA" id="ARBA00001917"/>
    </source>
</evidence>
<comment type="catalytic activity">
    <reaction evidence="9">
        <text>3 propionate 3-nitronate + 3 O2 + H2O = 3 3-oxopropanoate + 2 nitrate + nitrite + H2O2 + 3 H(+)</text>
        <dbReference type="Rhea" id="RHEA:57332"/>
        <dbReference type="ChEBI" id="CHEBI:15377"/>
        <dbReference type="ChEBI" id="CHEBI:15378"/>
        <dbReference type="ChEBI" id="CHEBI:15379"/>
        <dbReference type="ChEBI" id="CHEBI:16240"/>
        <dbReference type="ChEBI" id="CHEBI:16301"/>
        <dbReference type="ChEBI" id="CHEBI:17632"/>
        <dbReference type="ChEBI" id="CHEBI:33190"/>
        <dbReference type="ChEBI" id="CHEBI:136067"/>
    </reaction>
</comment>
<name>A0ABN2B5A8_9MICO</name>
<evidence type="ECO:0000256" key="9">
    <source>
        <dbReference type="ARBA" id="ARBA00049401"/>
    </source>
</evidence>